<organism evidence="3 4">
    <name type="scientific">Dactylonectria macrodidyma</name>
    <dbReference type="NCBI Taxonomy" id="307937"/>
    <lineage>
        <taxon>Eukaryota</taxon>
        <taxon>Fungi</taxon>
        <taxon>Dikarya</taxon>
        <taxon>Ascomycota</taxon>
        <taxon>Pezizomycotina</taxon>
        <taxon>Sordariomycetes</taxon>
        <taxon>Hypocreomycetidae</taxon>
        <taxon>Hypocreales</taxon>
        <taxon>Nectriaceae</taxon>
        <taxon>Dactylonectria</taxon>
    </lineage>
</organism>
<dbReference type="OrthoDB" id="160645at2759"/>
<evidence type="ECO:0000313" key="3">
    <source>
        <dbReference type="EMBL" id="KAH7109951.1"/>
    </source>
</evidence>
<name>A0A9P9I6T7_9HYPO</name>
<dbReference type="EMBL" id="JAGMUV010000048">
    <property type="protein sequence ID" value="KAH7109951.1"/>
    <property type="molecule type" value="Genomic_DNA"/>
</dbReference>
<accession>A0A9P9I6T7</accession>
<reference evidence="3" key="1">
    <citation type="journal article" date="2021" name="Nat. Commun.">
        <title>Genetic determinants of endophytism in the Arabidopsis root mycobiome.</title>
        <authorList>
            <person name="Mesny F."/>
            <person name="Miyauchi S."/>
            <person name="Thiergart T."/>
            <person name="Pickel B."/>
            <person name="Atanasova L."/>
            <person name="Karlsson M."/>
            <person name="Huettel B."/>
            <person name="Barry K.W."/>
            <person name="Haridas S."/>
            <person name="Chen C."/>
            <person name="Bauer D."/>
            <person name="Andreopoulos W."/>
            <person name="Pangilinan J."/>
            <person name="LaButti K."/>
            <person name="Riley R."/>
            <person name="Lipzen A."/>
            <person name="Clum A."/>
            <person name="Drula E."/>
            <person name="Henrissat B."/>
            <person name="Kohler A."/>
            <person name="Grigoriev I.V."/>
            <person name="Martin F.M."/>
            <person name="Hacquard S."/>
        </authorList>
    </citation>
    <scope>NUCLEOTIDE SEQUENCE</scope>
    <source>
        <strain evidence="3">MPI-CAGE-AT-0147</strain>
    </source>
</reference>
<feature type="signal peptide" evidence="1">
    <location>
        <begin position="1"/>
        <end position="20"/>
    </location>
</feature>
<feature type="chain" id="PRO_5040303012" description="DUF7029 domain-containing protein" evidence="1">
    <location>
        <begin position="21"/>
        <end position="479"/>
    </location>
</feature>
<dbReference type="InterPro" id="IPR054293">
    <property type="entry name" value="DUF7029"/>
</dbReference>
<evidence type="ECO:0000313" key="4">
    <source>
        <dbReference type="Proteomes" id="UP000738349"/>
    </source>
</evidence>
<protein>
    <recommendedName>
        <fullName evidence="2">DUF7029 domain-containing protein</fullName>
    </recommendedName>
</protein>
<comment type="caution">
    <text evidence="3">The sequence shown here is derived from an EMBL/GenBank/DDBJ whole genome shotgun (WGS) entry which is preliminary data.</text>
</comment>
<feature type="domain" description="DUF7029" evidence="2">
    <location>
        <begin position="104"/>
        <end position="197"/>
    </location>
</feature>
<evidence type="ECO:0000259" key="2">
    <source>
        <dbReference type="Pfam" id="PF22974"/>
    </source>
</evidence>
<keyword evidence="4" id="KW-1185">Reference proteome</keyword>
<proteinExistence type="predicted"/>
<dbReference type="Pfam" id="PF22974">
    <property type="entry name" value="DUF7029"/>
    <property type="match status" value="1"/>
</dbReference>
<keyword evidence="1" id="KW-0732">Signal</keyword>
<evidence type="ECO:0000256" key="1">
    <source>
        <dbReference type="SAM" id="SignalP"/>
    </source>
</evidence>
<gene>
    <name evidence="3" type="ORF">EDB81DRAFT_927495</name>
</gene>
<dbReference type="AlphaFoldDB" id="A0A9P9I6T7"/>
<dbReference type="Proteomes" id="UP000738349">
    <property type="component" value="Unassembled WGS sequence"/>
</dbReference>
<sequence>MKATISSLLCLQAIAGVSYAAALPQENDKIILHPVPRPSDAVTGLSSLLEVRQAEESAARLILKPVSRTSESLEARQEAPVVPSKDVFLGYAASDITALVNLALKRPAVVLEDIAGLSSVECSGSDISVTFSDTAALKAASAAWPAAEDFIMITYAPDNGCNTADQRGWWNVSALTFDEAALVGKVAAVRSALDEESEDADVEFDTAAAAASRRDITASVSVDLGAPLIDTDNFKLAVDQALFESSVRIKGSFRFNFLKFKPSRATLDIDYSGSVNLNISATVMAEYNTELLNIKPQSFSVSPFSIPGIIDVGPRAEFGVGIEFGASGSLTAGVDVHSEINNGQTHFDLLDSSKTTSSGWVPETSVSSNIKGEVSLQVNPYIDLIVAMGVNLFNGALDLSAGLEAKPTIVNVFSASLDLAFTSQSGITFTQPEPDTCPNGAWFASKFNMDIDAYIGTLYRKTLFNVNAPIYETQCWSFV</sequence>